<dbReference type="Proteomes" id="UP000019373">
    <property type="component" value="Unassembled WGS sequence"/>
</dbReference>
<accession>U1HHR8</accession>
<evidence type="ECO:0000313" key="12">
    <source>
        <dbReference type="EMBL" id="ERF69700.1"/>
    </source>
</evidence>
<dbReference type="GO" id="GO:0020037">
    <property type="term" value="F:heme binding"/>
    <property type="evidence" value="ECO:0007669"/>
    <property type="project" value="InterPro"/>
</dbReference>
<keyword evidence="8" id="KW-0560">Oxidoreductase</keyword>
<evidence type="ECO:0000256" key="2">
    <source>
        <dbReference type="ARBA" id="ARBA00004370"/>
    </source>
</evidence>
<organism evidence="12 13">
    <name type="scientific">Endocarpon pusillum (strain Z07020 / HMAS-L-300199)</name>
    <name type="common">Lichen-forming fungus</name>
    <dbReference type="NCBI Taxonomy" id="1263415"/>
    <lineage>
        <taxon>Eukaryota</taxon>
        <taxon>Fungi</taxon>
        <taxon>Dikarya</taxon>
        <taxon>Ascomycota</taxon>
        <taxon>Pezizomycotina</taxon>
        <taxon>Eurotiomycetes</taxon>
        <taxon>Chaetothyriomycetidae</taxon>
        <taxon>Verrucariales</taxon>
        <taxon>Verrucariaceae</taxon>
        <taxon>Endocarpon</taxon>
    </lineage>
</organism>
<comment type="cofactor">
    <cofactor evidence="1">
        <name>heme</name>
        <dbReference type="ChEBI" id="CHEBI:30413"/>
    </cofactor>
</comment>
<dbReference type="Gene3D" id="1.10.630.10">
    <property type="entry name" value="Cytochrome P450"/>
    <property type="match status" value="1"/>
</dbReference>
<dbReference type="RefSeq" id="XP_007804730.1">
    <property type="nucleotide sequence ID" value="XM_007806539.1"/>
</dbReference>
<dbReference type="GO" id="GO:0004497">
    <property type="term" value="F:monooxygenase activity"/>
    <property type="evidence" value="ECO:0007669"/>
    <property type="project" value="UniProtKB-KW"/>
</dbReference>
<dbReference type="InterPro" id="IPR036396">
    <property type="entry name" value="Cyt_P450_sf"/>
</dbReference>
<comment type="similarity">
    <text evidence="3">Belongs to the cytochrome P450 family.</text>
</comment>
<dbReference type="HOGENOM" id="CLU_022195_7_0_1"/>
<keyword evidence="9" id="KW-0408">Iron</keyword>
<evidence type="ECO:0000256" key="1">
    <source>
        <dbReference type="ARBA" id="ARBA00001971"/>
    </source>
</evidence>
<dbReference type="OMA" id="WFGSVHQ"/>
<dbReference type="PANTHER" id="PTHR46206:SF5">
    <property type="entry name" value="P450, PUTATIVE (EUROFUNG)-RELATED"/>
    <property type="match status" value="1"/>
</dbReference>
<dbReference type="CDD" id="cd11041">
    <property type="entry name" value="CYP503A1-like"/>
    <property type="match status" value="1"/>
</dbReference>
<keyword evidence="6" id="KW-0479">Metal-binding</keyword>
<dbReference type="SUPFAM" id="SSF48264">
    <property type="entry name" value="Cytochrome P450"/>
    <property type="match status" value="1"/>
</dbReference>
<keyword evidence="10" id="KW-0503">Monooxygenase</keyword>
<sequence length="536" mass="60296">MIRPQRFLESIHTQIVISAFVGFVSGVYRVIRKQVNTFVYLFGGADVINDAYIKAEGKPFEILTPGRRHQMVSSPMHLEEINRAPVDVLSLHAVAKDFLQPKYTMHGFEWNDVRGVEGTGFVRALRTILTSHLPKLLPSLQERIANHIHRELMNHESSSGSYELSIYDMSKRLVAKTNSFVFFGHELTEDSDFFEAAYSFPHESALAAEAFRLLPNPLARNHWAARSFHDRLHREIERRLSLRSIGNGQSSNDGLQWLIETSPKKNPWSIQRLVGEVMGIWYGSVHTLSIAVTFALLDLYSHKEYIEPLRKELDNTKLDALKGTPGEMPLLDSFLKESARLSAFESTGVRRQALKEFTFSDGLHLRRGDWVCVPHRSLMRDENNFPDALSFHGFRFVGTQHNKDSSNEQDHSSAGIPAKGSFLTDSSDSLIWGLGRIVWSVHVPSSLSWTILRNGSAEAGSCHPAAQIRLRALTNKRREIVSMAVIGDTKTKHKAACAAERQQHQYAGSGVLDHLGGPLSFLRGEANFAIVSLYRS</sequence>
<comment type="subcellular location">
    <subcellularLocation>
        <location evidence="2">Membrane</location>
    </subcellularLocation>
</comment>
<dbReference type="GO" id="GO:0005506">
    <property type="term" value="F:iron ion binding"/>
    <property type="evidence" value="ECO:0007669"/>
    <property type="project" value="InterPro"/>
</dbReference>
<keyword evidence="7" id="KW-1133">Transmembrane helix</keyword>
<evidence type="ECO:0000256" key="11">
    <source>
        <dbReference type="ARBA" id="ARBA00023136"/>
    </source>
</evidence>
<keyword evidence="13" id="KW-1185">Reference proteome</keyword>
<dbReference type="GeneID" id="19238731"/>
<evidence type="ECO:0008006" key="14">
    <source>
        <dbReference type="Google" id="ProtNLM"/>
    </source>
</evidence>
<evidence type="ECO:0000256" key="5">
    <source>
        <dbReference type="ARBA" id="ARBA00022692"/>
    </source>
</evidence>
<dbReference type="GO" id="GO:0016705">
    <property type="term" value="F:oxidoreductase activity, acting on paired donors, with incorporation or reduction of molecular oxygen"/>
    <property type="evidence" value="ECO:0007669"/>
    <property type="project" value="InterPro"/>
</dbReference>
<evidence type="ECO:0000256" key="8">
    <source>
        <dbReference type="ARBA" id="ARBA00023002"/>
    </source>
</evidence>
<dbReference type="PANTHER" id="PTHR46206">
    <property type="entry name" value="CYTOCHROME P450"/>
    <property type="match status" value="1"/>
</dbReference>
<dbReference type="EMBL" id="KE721401">
    <property type="protein sequence ID" value="ERF69700.1"/>
    <property type="molecule type" value="Genomic_DNA"/>
</dbReference>
<evidence type="ECO:0000256" key="3">
    <source>
        <dbReference type="ARBA" id="ARBA00010617"/>
    </source>
</evidence>
<dbReference type="AlphaFoldDB" id="U1HHR8"/>
<evidence type="ECO:0000256" key="6">
    <source>
        <dbReference type="ARBA" id="ARBA00022723"/>
    </source>
</evidence>
<dbReference type="eggNOG" id="KOG0158">
    <property type="taxonomic scope" value="Eukaryota"/>
</dbReference>
<dbReference type="GO" id="GO:0016020">
    <property type="term" value="C:membrane"/>
    <property type="evidence" value="ECO:0007669"/>
    <property type="project" value="UniProtKB-SubCell"/>
</dbReference>
<protein>
    <recommendedName>
        <fullName evidence="14">Cytochrome P450</fullName>
    </recommendedName>
</protein>
<reference evidence="13" key="1">
    <citation type="journal article" date="2014" name="BMC Genomics">
        <title>Genome characteristics reveal the impact of lichenization on lichen-forming fungus Endocarpon pusillum Hedwig (Verrucariales, Ascomycota).</title>
        <authorList>
            <person name="Wang Y.-Y."/>
            <person name="Liu B."/>
            <person name="Zhang X.-Y."/>
            <person name="Zhou Q.-M."/>
            <person name="Zhang T."/>
            <person name="Li H."/>
            <person name="Yu Y.-F."/>
            <person name="Zhang X.-L."/>
            <person name="Hao X.-Y."/>
            <person name="Wang M."/>
            <person name="Wang L."/>
            <person name="Wei J.-C."/>
        </authorList>
    </citation>
    <scope>NUCLEOTIDE SEQUENCE [LARGE SCALE GENOMIC DNA]</scope>
    <source>
        <strain evidence="13">Z07020 / HMAS-L-300199</strain>
    </source>
</reference>
<evidence type="ECO:0000256" key="4">
    <source>
        <dbReference type="ARBA" id="ARBA00022617"/>
    </source>
</evidence>
<dbReference type="Pfam" id="PF00067">
    <property type="entry name" value="p450"/>
    <property type="match status" value="1"/>
</dbReference>
<dbReference type="InterPro" id="IPR001128">
    <property type="entry name" value="Cyt_P450"/>
</dbReference>
<keyword evidence="4" id="KW-0349">Heme</keyword>
<proteinExistence type="inferred from homology"/>
<dbReference type="OrthoDB" id="1844152at2759"/>
<evidence type="ECO:0000256" key="9">
    <source>
        <dbReference type="ARBA" id="ARBA00023004"/>
    </source>
</evidence>
<name>U1HHR8_ENDPU</name>
<evidence type="ECO:0000313" key="13">
    <source>
        <dbReference type="Proteomes" id="UP000019373"/>
    </source>
</evidence>
<keyword evidence="5" id="KW-0812">Transmembrane</keyword>
<evidence type="ECO:0000256" key="10">
    <source>
        <dbReference type="ARBA" id="ARBA00023033"/>
    </source>
</evidence>
<keyword evidence="11" id="KW-0472">Membrane</keyword>
<gene>
    <name evidence="12" type="ORF">EPUS_03692</name>
</gene>
<evidence type="ECO:0000256" key="7">
    <source>
        <dbReference type="ARBA" id="ARBA00022989"/>
    </source>
</evidence>